<keyword evidence="1" id="KW-0479">Metal-binding</keyword>
<proteinExistence type="predicted"/>
<evidence type="ECO:0000256" key="4">
    <source>
        <dbReference type="PROSITE-ProRule" id="PRU00134"/>
    </source>
</evidence>
<keyword evidence="2 4" id="KW-0863">Zinc-finger</keyword>
<dbReference type="KEGG" id="scm:SCHCO_02682518"/>
<dbReference type="InParanoid" id="D8PSX5"/>
<evidence type="ECO:0000256" key="1">
    <source>
        <dbReference type="ARBA" id="ARBA00022723"/>
    </source>
</evidence>
<dbReference type="Proteomes" id="UP000007431">
    <property type="component" value="Unassembled WGS sequence"/>
</dbReference>
<dbReference type="OMA" id="GRKFQGC"/>
<evidence type="ECO:0000256" key="3">
    <source>
        <dbReference type="ARBA" id="ARBA00022833"/>
    </source>
</evidence>
<reference evidence="6 7" key="1">
    <citation type="journal article" date="2010" name="Nat. Biotechnol.">
        <title>Genome sequence of the model mushroom Schizophyllum commune.</title>
        <authorList>
            <person name="Ohm R.A."/>
            <person name="de Jong J.F."/>
            <person name="Lugones L.G."/>
            <person name="Aerts A."/>
            <person name="Kothe E."/>
            <person name="Stajich J.E."/>
            <person name="de Vries R.P."/>
            <person name="Record E."/>
            <person name="Levasseur A."/>
            <person name="Baker S.E."/>
            <person name="Bartholomew K.A."/>
            <person name="Coutinho P.M."/>
            <person name="Erdmann S."/>
            <person name="Fowler T.J."/>
            <person name="Gathman A.C."/>
            <person name="Lombard V."/>
            <person name="Henrissat B."/>
            <person name="Knabe N."/>
            <person name="Kuees U."/>
            <person name="Lilly W.W."/>
            <person name="Lindquist E."/>
            <person name="Lucas S."/>
            <person name="Magnuson J.K."/>
            <person name="Piumi F."/>
            <person name="Raudaskoski M."/>
            <person name="Salamov A."/>
            <person name="Schmutz J."/>
            <person name="Schwarze F.W.M.R."/>
            <person name="vanKuyk P.A."/>
            <person name="Horton J.S."/>
            <person name="Grigoriev I.V."/>
            <person name="Woesten H.A.B."/>
        </authorList>
    </citation>
    <scope>NUCLEOTIDE SEQUENCE [LARGE SCALE GENOMIC DNA]</scope>
    <source>
        <strain evidence="7">H4-8 / FGSC 9210</strain>
    </source>
</reference>
<dbReference type="eggNOG" id="ENOG502T2NK">
    <property type="taxonomic scope" value="Eukaryota"/>
</dbReference>
<gene>
    <name evidence="6" type="ORF">SCHCODRAFT_10573</name>
</gene>
<evidence type="ECO:0000256" key="2">
    <source>
        <dbReference type="ARBA" id="ARBA00022771"/>
    </source>
</evidence>
<keyword evidence="7" id="KW-1185">Reference proteome</keyword>
<accession>D8PSX5</accession>
<dbReference type="Pfam" id="PF01753">
    <property type="entry name" value="zf-MYND"/>
    <property type="match status" value="1"/>
</dbReference>
<dbReference type="Gene3D" id="6.10.140.2220">
    <property type="match status" value="1"/>
</dbReference>
<dbReference type="OrthoDB" id="2998255at2759"/>
<keyword evidence="3" id="KW-0862">Zinc</keyword>
<dbReference type="SUPFAM" id="SSF144232">
    <property type="entry name" value="HIT/MYND zinc finger-like"/>
    <property type="match status" value="1"/>
</dbReference>
<dbReference type="GeneID" id="9597128"/>
<evidence type="ECO:0000313" key="6">
    <source>
        <dbReference type="EMBL" id="EFJ00414.1"/>
    </source>
</evidence>
<organism evidence="7">
    <name type="scientific">Schizophyllum commune (strain H4-8 / FGSC 9210)</name>
    <name type="common">Split gill fungus</name>
    <dbReference type="NCBI Taxonomy" id="578458"/>
    <lineage>
        <taxon>Eukaryota</taxon>
        <taxon>Fungi</taxon>
        <taxon>Dikarya</taxon>
        <taxon>Basidiomycota</taxon>
        <taxon>Agaricomycotina</taxon>
        <taxon>Agaricomycetes</taxon>
        <taxon>Agaricomycetidae</taxon>
        <taxon>Agaricales</taxon>
        <taxon>Schizophyllaceae</taxon>
        <taxon>Schizophyllum</taxon>
    </lineage>
</organism>
<evidence type="ECO:0000259" key="5">
    <source>
        <dbReference type="PROSITE" id="PS50865"/>
    </source>
</evidence>
<dbReference type="HOGENOM" id="CLU_1856448_0_0_1"/>
<dbReference type="PROSITE" id="PS50865">
    <property type="entry name" value="ZF_MYND_2"/>
    <property type="match status" value="1"/>
</dbReference>
<dbReference type="EMBL" id="GL377303">
    <property type="protein sequence ID" value="EFJ00414.1"/>
    <property type="molecule type" value="Genomic_DNA"/>
</dbReference>
<sequence length="138" mass="16177">MHLFMRSQRKVDFCGFPPCMSTFCGEGRRFKYCSGCKRFPYCSVDCQKKHWRWERSPHKDLCADLRYLAEKLGYPSVTSNEERHPDFEDEDVPTLCETNKVDLEAVKRVAKYDQEERLIQREIYGGSADATSYVNLLS</sequence>
<evidence type="ECO:0000313" key="7">
    <source>
        <dbReference type="Proteomes" id="UP000007431"/>
    </source>
</evidence>
<dbReference type="GO" id="GO:0008270">
    <property type="term" value="F:zinc ion binding"/>
    <property type="evidence" value="ECO:0007669"/>
    <property type="project" value="UniProtKB-KW"/>
</dbReference>
<dbReference type="VEuPathDB" id="FungiDB:SCHCODRAFT_02682518"/>
<protein>
    <recommendedName>
        <fullName evidence="5">MYND-type domain-containing protein</fullName>
    </recommendedName>
</protein>
<dbReference type="InterPro" id="IPR002893">
    <property type="entry name" value="Znf_MYND"/>
</dbReference>
<dbReference type="AlphaFoldDB" id="D8PSX5"/>
<feature type="domain" description="MYND-type" evidence="5">
    <location>
        <begin position="21"/>
        <end position="62"/>
    </location>
</feature>
<name>D8PSX5_SCHCM</name>